<dbReference type="PANTHER" id="PTHR34982">
    <property type="entry name" value="YOP PROTEINS TRANSLOCATION PROTEIN L"/>
    <property type="match status" value="1"/>
</dbReference>
<keyword evidence="4" id="KW-1005">Bacterial flagellum biogenesis</keyword>
<evidence type="ECO:0000256" key="5">
    <source>
        <dbReference type="ARBA" id="ARBA00022927"/>
    </source>
</evidence>
<dbReference type="GO" id="GO:0005829">
    <property type="term" value="C:cytosol"/>
    <property type="evidence" value="ECO:0007669"/>
    <property type="project" value="TreeGrafter"/>
</dbReference>
<keyword evidence="6" id="KW-1006">Bacterial flagellum protein export</keyword>
<dbReference type="GO" id="GO:0015031">
    <property type="term" value="P:protein transport"/>
    <property type="evidence" value="ECO:0007669"/>
    <property type="project" value="UniProtKB-KW"/>
</dbReference>
<evidence type="ECO:0000256" key="2">
    <source>
        <dbReference type="ARBA" id="ARBA00006602"/>
    </source>
</evidence>
<dbReference type="PANTHER" id="PTHR34982:SF1">
    <property type="entry name" value="FLAGELLAR ASSEMBLY PROTEIN FLIH"/>
    <property type="match status" value="1"/>
</dbReference>
<feature type="domain" description="Flagellar assembly protein FliH/Type III secretion system HrpE" evidence="8">
    <location>
        <begin position="132"/>
        <end position="258"/>
    </location>
</feature>
<protein>
    <recommendedName>
        <fullName evidence="8">Flagellar assembly protein FliH/Type III secretion system HrpE domain-containing protein</fullName>
    </recommendedName>
</protein>
<evidence type="ECO:0000256" key="1">
    <source>
        <dbReference type="ARBA" id="ARBA00003041"/>
    </source>
</evidence>
<evidence type="ECO:0000259" key="8">
    <source>
        <dbReference type="Pfam" id="PF02108"/>
    </source>
</evidence>
<accession>A0A919YNJ9</accession>
<dbReference type="AlphaFoldDB" id="A0A919YNJ9"/>
<name>A0A919YNJ9_9BACL</name>
<dbReference type="InterPro" id="IPR051472">
    <property type="entry name" value="T3SS_Stator/FliH"/>
</dbReference>
<proteinExistence type="inferred from homology"/>
<comment type="similarity">
    <text evidence="2">Belongs to the FliH family.</text>
</comment>
<gene>
    <name evidence="9" type="ORF">J40TS1_01880</name>
</gene>
<evidence type="ECO:0000313" key="10">
    <source>
        <dbReference type="Proteomes" id="UP000683139"/>
    </source>
</evidence>
<dbReference type="RefSeq" id="WP_213512764.1">
    <property type="nucleotide sequence ID" value="NZ_BOSE01000001.1"/>
</dbReference>
<keyword evidence="7" id="KW-0175">Coiled coil</keyword>
<evidence type="ECO:0000256" key="4">
    <source>
        <dbReference type="ARBA" id="ARBA00022795"/>
    </source>
</evidence>
<dbReference type="Pfam" id="PF02108">
    <property type="entry name" value="FliH"/>
    <property type="match status" value="1"/>
</dbReference>
<keyword evidence="10" id="KW-1185">Reference proteome</keyword>
<dbReference type="EMBL" id="BOSE01000001">
    <property type="protein sequence ID" value="GIP14546.1"/>
    <property type="molecule type" value="Genomic_DNA"/>
</dbReference>
<evidence type="ECO:0000313" key="9">
    <source>
        <dbReference type="EMBL" id="GIP14546.1"/>
    </source>
</evidence>
<feature type="coiled-coil region" evidence="7">
    <location>
        <begin position="61"/>
        <end position="88"/>
    </location>
</feature>
<dbReference type="Gene3D" id="1.20.5.620">
    <property type="entry name" value="F1F0 ATP synthase subunit B, membrane domain"/>
    <property type="match status" value="1"/>
</dbReference>
<evidence type="ECO:0000256" key="7">
    <source>
        <dbReference type="SAM" id="Coils"/>
    </source>
</evidence>
<organism evidence="9 10">
    <name type="scientific">Paenibacillus montaniterrae</name>
    <dbReference type="NCBI Taxonomy" id="429341"/>
    <lineage>
        <taxon>Bacteria</taxon>
        <taxon>Bacillati</taxon>
        <taxon>Bacillota</taxon>
        <taxon>Bacilli</taxon>
        <taxon>Bacillales</taxon>
        <taxon>Paenibacillaceae</taxon>
        <taxon>Paenibacillus</taxon>
    </lineage>
</organism>
<dbReference type="Proteomes" id="UP000683139">
    <property type="component" value="Unassembled WGS sequence"/>
</dbReference>
<evidence type="ECO:0000256" key="3">
    <source>
        <dbReference type="ARBA" id="ARBA00022448"/>
    </source>
</evidence>
<keyword evidence="3" id="KW-0813">Transport</keyword>
<reference evidence="9" key="1">
    <citation type="submission" date="2021-03" db="EMBL/GenBank/DDBJ databases">
        <title>Antimicrobial resistance genes in bacteria isolated from Japanese honey, and their potential for conferring macrolide and lincosamide resistance in the American foulbrood pathogen Paenibacillus larvae.</title>
        <authorList>
            <person name="Okamoto M."/>
            <person name="Kumagai M."/>
            <person name="Kanamori H."/>
            <person name="Takamatsu D."/>
        </authorList>
    </citation>
    <scope>NUCLEOTIDE SEQUENCE</scope>
    <source>
        <strain evidence="9">J40TS1</strain>
    </source>
</reference>
<sequence length="281" mass="31827">MSNLIKSSHVMTLEELKKLRLTNQYLPPNNAISEIEETEPDASEPDAATISLTEQMLADAKAAADSRLKEAAEECDKMLEDARQQIEVWWLEKRNEDEQLRLQQQQEGYQEGFQQGIEQAQEQVRSEWEHNLAEAASILKEAYRTREQIIQEAEPFIIELSCSIAEKIIDKQLSLEPELVIEMITRTLSRRREQGEITLCVAPASLSFVQAAREELNAAIDSQAELVIIPDATVKDNGCVIRSKFGSIDTRIDTQLSEIKRELLIIAHQSIEERGQANDPA</sequence>
<comment type="caution">
    <text evidence="9">The sequence shown here is derived from an EMBL/GenBank/DDBJ whole genome shotgun (WGS) entry which is preliminary data.</text>
</comment>
<dbReference type="InterPro" id="IPR018035">
    <property type="entry name" value="Flagellar_FliH/T3SS_HrpE"/>
</dbReference>
<comment type="function">
    <text evidence="1">Needed for flagellar regrowth and assembly.</text>
</comment>
<evidence type="ECO:0000256" key="6">
    <source>
        <dbReference type="ARBA" id="ARBA00023225"/>
    </source>
</evidence>
<keyword evidence="5" id="KW-0653">Protein transport</keyword>
<dbReference type="GO" id="GO:0044781">
    <property type="term" value="P:bacterial-type flagellum organization"/>
    <property type="evidence" value="ECO:0007669"/>
    <property type="project" value="UniProtKB-KW"/>
</dbReference>